<dbReference type="InterPro" id="IPR033140">
    <property type="entry name" value="Lipase_GDXG_put_SER_AS"/>
</dbReference>
<dbReference type="EMBL" id="BSYO01000004">
    <property type="protein sequence ID" value="GMH02702.1"/>
    <property type="molecule type" value="Genomic_DNA"/>
</dbReference>
<feature type="domain" description="Alpha/beta hydrolase fold-3" evidence="3">
    <location>
        <begin position="87"/>
        <end position="306"/>
    </location>
</feature>
<dbReference type="Proteomes" id="UP001279734">
    <property type="component" value="Unassembled WGS sequence"/>
</dbReference>
<protein>
    <recommendedName>
        <fullName evidence="3">Alpha/beta hydrolase fold-3 domain-containing protein</fullName>
    </recommendedName>
</protein>
<dbReference type="InterPro" id="IPR013094">
    <property type="entry name" value="AB_hydrolase_3"/>
</dbReference>
<proteinExistence type="inferred from homology"/>
<comment type="similarity">
    <text evidence="1">Belongs to the 'GDXG' lipolytic enzyme family.</text>
</comment>
<keyword evidence="5" id="KW-1185">Reference proteome</keyword>
<evidence type="ECO:0000256" key="2">
    <source>
        <dbReference type="PROSITE-ProRule" id="PRU10038"/>
    </source>
</evidence>
<dbReference type="Gene3D" id="3.40.50.1820">
    <property type="entry name" value="alpha/beta hydrolase"/>
    <property type="match status" value="1"/>
</dbReference>
<reference evidence="4" key="1">
    <citation type="submission" date="2023-05" db="EMBL/GenBank/DDBJ databases">
        <title>Nepenthes gracilis genome sequencing.</title>
        <authorList>
            <person name="Fukushima K."/>
        </authorList>
    </citation>
    <scope>NUCLEOTIDE SEQUENCE</scope>
    <source>
        <strain evidence="4">SING2019-196</strain>
    </source>
</reference>
<dbReference type="InterPro" id="IPR050466">
    <property type="entry name" value="Carboxylest/Gibb_receptor"/>
</dbReference>
<comment type="caution">
    <text evidence="4">The sequence shown here is derived from an EMBL/GenBank/DDBJ whole genome shotgun (WGS) entry which is preliminary data.</text>
</comment>
<evidence type="ECO:0000313" key="4">
    <source>
        <dbReference type="EMBL" id="GMH02702.1"/>
    </source>
</evidence>
<dbReference type="AlphaFoldDB" id="A0AAD3S1J8"/>
<evidence type="ECO:0000313" key="5">
    <source>
        <dbReference type="Proteomes" id="UP001279734"/>
    </source>
</evidence>
<dbReference type="InterPro" id="IPR029058">
    <property type="entry name" value="AB_hydrolase_fold"/>
</dbReference>
<dbReference type="PROSITE" id="PS01174">
    <property type="entry name" value="LIPASE_GDXG_SER"/>
    <property type="match status" value="1"/>
</dbReference>
<dbReference type="PANTHER" id="PTHR23024">
    <property type="entry name" value="ARYLACETAMIDE DEACETYLASE"/>
    <property type="match status" value="1"/>
</dbReference>
<dbReference type="GO" id="GO:0016787">
    <property type="term" value="F:hydrolase activity"/>
    <property type="evidence" value="ECO:0007669"/>
    <property type="project" value="InterPro"/>
</dbReference>
<name>A0AAD3S1J8_NEPGR</name>
<dbReference type="SUPFAM" id="SSF53474">
    <property type="entry name" value="alpha/beta-Hydrolases"/>
    <property type="match status" value="1"/>
</dbReference>
<dbReference type="Pfam" id="PF07859">
    <property type="entry name" value="Abhydrolase_3"/>
    <property type="match status" value="1"/>
</dbReference>
<dbReference type="PANTHER" id="PTHR23024:SF467">
    <property type="entry name" value="CARBOXYLESTERASE 12-RELATED"/>
    <property type="match status" value="1"/>
</dbReference>
<organism evidence="4 5">
    <name type="scientific">Nepenthes gracilis</name>
    <name type="common">Slender pitcher plant</name>
    <dbReference type="NCBI Taxonomy" id="150966"/>
    <lineage>
        <taxon>Eukaryota</taxon>
        <taxon>Viridiplantae</taxon>
        <taxon>Streptophyta</taxon>
        <taxon>Embryophyta</taxon>
        <taxon>Tracheophyta</taxon>
        <taxon>Spermatophyta</taxon>
        <taxon>Magnoliopsida</taxon>
        <taxon>eudicotyledons</taxon>
        <taxon>Gunneridae</taxon>
        <taxon>Pentapetalae</taxon>
        <taxon>Caryophyllales</taxon>
        <taxon>Nepenthaceae</taxon>
        <taxon>Nepenthes</taxon>
    </lineage>
</organism>
<evidence type="ECO:0000259" key="3">
    <source>
        <dbReference type="Pfam" id="PF07859"/>
    </source>
</evidence>
<accession>A0AAD3S1J8</accession>
<sequence>MASSAENENDNGSAVAHDFRPLIRVYKDGRVERLLGTATVPAGLDAQTGVDSKDVKISDALDTVSARLYLPKFMLNNPEQDPQLPLLIYFHGGGFCIETAFSPTYHNHLNLLASQANVVVVSVDYRRAPEFPLPVAYDDSWAAIKWVINNQADADPWLNDRIVDYSRVFIAGDSAGANIAHHMAIRAGIEGINVAGAILVHPFFSGVDPIGGNEADRRAHLQSRRFVEGLWRLVCPNTRMGLDDPLVNPSFDPRLKLMGSKKVLIFVADKDSLRGVGFYYKEVLDKSGWAGAAEVVEAKGEGHVFHLFNPSSESAVAMMKKLVVFLNQS</sequence>
<evidence type="ECO:0000256" key="1">
    <source>
        <dbReference type="ARBA" id="ARBA00010515"/>
    </source>
</evidence>
<gene>
    <name evidence="4" type="ORF">Nepgr_004541</name>
</gene>
<feature type="active site" evidence="2">
    <location>
        <position position="174"/>
    </location>
</feature>